<keyword evidence="3" id="KW-1185">Reference proteome</keyword>
<gene>
    <name evidence="2" type="ORF">CDV26_05230</name>
</gene>
<reference evidence="2 3" key="1">
    <citation type="submission" date="2017-06" db="EMBL/GenBank/DDBJ databases">
        <title>Complete genome of Francisella halioticida.</title>
        <authorList>
            <person name="Sjodin A."/>
        </authorList>
    </citation>
    <scope>NUCLEOTIDE SEQUENCE [LARGE SCALE GENOMIC DNA]</scope>
    <source>
        <strain evidence="2 3">DSM 23729</strain>
    </source>
</reference>
<keyword evidence="1" id="KW-0997">Cell inner membrane</keyword>
<accession>A0ABM6LZ43</accession>
<comment type="similarity">
    <text evidence="1">Belongs to the vitamin uptake transporter (VUT/ECF) (TC 2.A.88) family. Q precursor transporter subfamily.</text>
</comment>
<dbReference type="RefSeq" id="WP_088772388.1">
    <property type="nucleotide sequence ID" value="NZ_AP023082.1"/>
</dbReference>
<feature type="transmembrane region" description="Helical" evidence="1">
    <location>
        <begin position="6"/>
        <end position="22"/>
    </location>
</feature>
<dbReference type="Proteomes" id="UP000249910">
    <property type="component" value="Chromosome"/>
</dbReference>
<evidence type="ECO:0000256" key="1">
    <source>
        <dbReference type="HAMAP-Rule" id="MF_02088"/>
    </source>
</evidence>
<dbReference type="Pfam" id="PF02592">
    <property type="entry name" value="Vut_1"/>
    <property type="match status" value="1"/>
</dbReference>
<keyword evidence="1" id="KW-0472">Membrane</keyword>
<dbReference type="PANTHER" id="PTHR34300">
    <property type="entry name" value="QUEUOSINE PRECURSOR TRANSPORTER-RELATED"/>
    <property type="match status" value="1"/>
</dbReference>
<feature type="transmembrane region" description="Helical" evidence="1">
    <location>
        <begin position="134"/>
        <end position="158"/>
    </location>
</feature>
<feature type="transmembrane region" description="Helical" evidence="1">
    <location>
        <begin position="179"/>
        <end position="201"/>
    </location>
</feature>
<keyword evidence="1" id="KW-0812">Transmembrane</keyword>
<feature type="transmembrane region" description="Helical" evidence="1">
    <location>
        <begin position="207"/>
        <end position="231"/>
    </location>
</feature>
<evidence type="ECO:0000313" key="3">
    <source>
        <dbReference type="Proteomes" id="UP000249910"/>
    </source>
</evidence>
<keyword evidence="1" id="KW-1003">Cell membrane</keyword>
<comment type="subcellular location">
    <subcellularLocation>
        <location evidence="1">Cell inner membrane</location>
        <topology evidence="1">Multi-pass membrane protein</topology>
    </subcellularLocation>
</comment>
<feature type="transmembrane region" description="Helical" evidence="1">
    <location>
        <begin position="29"/>
        <end position="45"/>
    </location>
</feature>
<keyword evidence="1" id="KW-0813">Transport</keyword>
<protein>
    <recommendedName>
        <fullName evidence="1">Probable queuosine precursor transporter</fullName>
        <shortName evidence="1">Q precursor transporter</shortName>
    </recommendedName>
</protein>
<dbReference type="HAMAP" id="MF_02088">
    <property type="entry name" value="Q_prec_transport"/>
    <property type="match status" value="1"/>
</dbReference>
<comment type="function">
    <text evidence="1">Involved in the import of queuosine (Q) precursors, required for Q precursor salvage.</text>
</comment>
<sequence length="237" mass="26586">MGNFDILILFTFIDFFILFLSYKLFGKKGLYIFIVISVIAANIQVNKGIGYDIAGFHIIATLGNVMFGGIFTANDLLNEKYGKQEARKAVLKSIFFGLSFVLLMFIATLFNAINDSFYKETNQAFNLFFSINGGALKAVIISNCVYLISQLFDVLIYSKIKSYSSDIKWLWLRNTGSTLISQILDTTLITYGFALAGILPIKNAFEIIISTLIIKYIIALINAPLFYILAFTKPKES</sequence>
<dbReference type="PANTHER" id="PTHR34300:SF2">
    <property type="entry name" value="QUEUOSINE PRECURSOR TRANSPORTER-RELATED"/>
    <property type="match status" value="1"/>
</dbReference>
<organism evidence="2 3">
    <name type="scientific">Francisella halioticida</name>
    <dbReference type="NCBI Taxonomy" id="549298"/>
    <lineage>
        <taxon>Bacteria</taxon>
        <taxon>Pseudomonadati</taxon>
        <taxon>Pseudomonadota</taxon>
        <taxon>Gammaproteobacteria</taxon>
        <taxon>Thiotrichales</taxon>
        <taxon>Francisellaceae</taxon>
        <taxon>Francisella</taxon>
    </lineage>
</organism>
<name>A0ABM6LZ43_9GAMM</name>
<feature type="transmembrane region" description="Helical" evidence="1">
    <location>
        <begin position="51"/>
        <end position="73"/>
    </location>
</feature>
<proteinExistence type="inferred from homology"/>
<evidence type="ECO:0000313" key="2">
    <source>
        <dbReference type="EMBL" id="ASG67869.1"/>
    </source>
</evidence>
<feature type="transmembrane region" description="Helical" evidence="1">
    <location>
        <begin position="94"/>
        <end position="114"/>
    </location>
</feature>
<dbReference type="NCBIfam" id="TIGR00697">
    <property type="entry name" value="queuosine precursor transporter"/>
    <property type="match status" value="1"/>
</dbReference>
<dbReference type="InterPro" id="IPR003744">
    <property type="entry name" value="YhhQ"/>
</dbReference>
<dbReference type="EMBL" id="CP022132">
    <property type="protein sequence ID" value="ASG67869.1"/>
    <property type="molecule type" value="Genomic_DNA"/>
</dbReference>
<keyword evidence="1" id="KW-1133">Transmembrane helix</keyword>